<keyword evidence="2" id="KW-1185">Reference proteome</keyword>
<dbReference type="Proteomes" id="UP000287352">
    <property type="component" value="Unassembled WGS sequence"/>
</dbReference>
<organism evidence="1 2">
    <name type="scientific">Tengunoibacter tsumagoiensis</name>
    <dbReference type="NCBI Taxonomy" id="2014871"/>
    <lineage>
        <taxon>Bacteria</taxon>
        <taxon>Bacillati</taxon>
        <taxon>Chloroflexota</taxon>
        <taxon>Ktedonobacteria</taxon>
        <taxon>Ktedonobacterales</taxon>
        <taxon>Dictyobacteraceae</taxon>
        <taxon>Tengunoibacter</taxon>
    </lineage>
</organism>
<dbReference type="EMBL" id="BIFR01000001">
    <property type="protein sequence ID" value="GCE11307.1"/>
    <property type="molecule type" value="Genomic_DNA"/>
</dbReference>
<protein>
    <submittedName>
        <fullName evidence="1">Uncharacterized protein</fullName>
    </submittedName>
</protein>
<sequence>MQVKIRDYQQAYNDKSLFLSTLYRIDWHYRIVKPQPHHFQIRLVKDRKSEKERESDQFGKLSRNSLTTNIEECKILLG</sequence>
<name>A0A401ZWR8_9CHLR</name>
<dbReference type="AlphaFoldDB" id="A0A401ZWR8"/>
<accession>A0A401ZWR8</accession>
<proteinExistence type="predicted"/>
<evidence type="ECO:0000313" key="2">
    <source>
        <dbReference type="Proteomes" id="UP000287352"/>
    </source>
</evidence>
<reference evidence="2" key="1">
    <citation type="submission" date="2018-12" db="EMBL/GenBank/DDBJ databases">
        <title>Tengunoibacter tsumagoiensis gen. nov., sp. nov., Dictyobacter kobayashii sp. nov., D. alpinus sp. nov., and D. joshuensis sp. nov. and description of Dictyobacteraceae fam. nov. within the order Ktedonobacterales isolated from Tengu-no-mugimeshi.</title>
        <authorList>
            <person name="Wang C.M."/>
            <person name="Zheng Y."/>
            <person name="Sakai Y."/>
            <person name="Toyoda A."/>
            <person name="Minakuchi Y."/>
            <person name="Abe K."/>
            <person name="Yokota A."/>
            <person name="Yabe S."/>
        </authorList>
    </citation>
    <scope>NUCLEOTIDE SEQUENCE [LARGE SCALE GENOMIC DNA]</scope>
    <source>
        <strain evidence="2">Uno3</strain>
    </source>
</reference>
<comment type="caution">
    <text evidence="1">The sequence shown here is derived from an EMBL/GenBank/DDBJ whole genome shotgun (WGS) entry which is preliminary data.</text>
</comment>
<evidence type="ECO:0000313" key="1">
    <source>
        <dbReference type="EMBL" id="GCE11307.1"/>
    </source>
</evidence>
<gene>
    <name evidence="1" type="ORF">KTT_11660</name>
</gene>